<evidence type="ECO:0000313" key="2">
    <source>
        <dbReference type="Proteomes" id="UP001279734"/>
    </source>
</evidence>
<dbReference type="Proteomes" id="UP001279734">
    <property type="component" value="Unassembled WGS sequence"/>
</dbReference>
<name>A0AAD3S5R5_NEPGR</name>
<dbReference type="EMBL" id="BSYO01000005">
    <property type="protein sequence ID" value="GMH04969.1"/>
    <property type="molecule type" value="Genomic_DNA"/>
</dbReference>
<evidence type="ECO:0000313" key="1">
    <source>
        <dbReference type="EMBL" id="GMH04969.1"/>
    </source>
</evidence>
<accession>A0AAD3S5R5</accession>
<organism evidence="1 2">
    <name type="scientific">Nepenthes gracilis</name>
    <name type="common">Slender pitcher plant</name>
    <dbReference type="NCBI Taxonomy" id="150966"/>
    <lineage>
        <taxon>Eukaryota</taxon>
        <taxon>Viridiplantae</taxon>
        <taxon>Streptophyta</taxon>
        <taxon>Embryophyta</taxon>
        <taxon>Tracheophyta</taxon>
        <taxon>Spermatophyta</taxon>
        <taxon>Magnoliopsida</taxon>
        <taxon>eudicotyledons</taxon>
        <taxon>Gunneridae</taxon>
        <taxon>Pentapetalae</taxon>
        <taxon>Caryophyllales</taxon>
        <taxon>Nepenthaceae</taxon>
        <taxon>Nepenthes</taxon>
    </lineage>
</organism>
<proteinExistence type="predicted"/>
<keyword evidence="2" id="KW-1185">Reference proteome</keyword>
<sequence length="404" mass="41683">MEAARSPAFSPFSPLVGSATHFNGSLRPSSSAVLDSVMASVHTQSASIGESAHSDSLPGAAKVARMCVEVGRGNPLPPKIRLLTGATESALTVEVEIIYHSKPTRSSSGILNNQKRVTNRLPLARAFGVKRMCDATCLPMALAPRNEGGGSHSARVLDEVNLASPVGVKSPVSDSGLHDGLEEGSHGGLDVPQTSHVVGAEYVLADAVLGPKVGPAVDVGGSSGSLDSSDGAHHVLDSSSCSLDHSDGSLVGVPSFNVNDTSRGAHQPSLSTELASEQEPCNLVTINQFVGSPAGAFSHENCLIPGQLLMDPFVPVAAGQESSCYAALADNSRDNVVALTAIRLVSALGEKGFAANAQWLRGVFYCCAAVRQFVVDRAVEDCRRGGIVQGSSDKDATVAVRKLA</sequence>
<comment type="caution">
    <text evidence="1">The sequence shown here is derived from an EMBL/GenBank/DDBJ whole genome shotgun (WGS) entry which is preliminary data.</text>
</comment>
<reference evidence="1" key="1">
    <citation type="submission" date="2023-05" db="EMBL/GenBank/DDBJ databases">
        <title>Nepenthes gracilis genome sequencing.</title>
        <authorList>
            <person name="Fukushima K."/>
        </authorList>
    </citation>
    <scope>NUCLEOTIDE SEQUENCE</scope>
    <source>
        <strain evidence="1">SING2019-196</strain>
    </source>
</reference>
<gene>
    <name evidence="1" type="ORF">Nepgr_006809</name>
</gene>
<dbReference type="AlphaFoldDB" id="A0AAD3S5R5"/>
<protein>
    <submittedName>
        <fullName evidence="1">Uncharacterized protein</fullName>
    </submittedName>
</protein>